<organism evidence="1 2">
    <name type="scientific">Leishmania panamensis</name>
    <dbReference type="NCBI Taxonomy" id="5679"/>
    <lineage>
        <taxon>Eukaryota</taxon>
        <taxon>Discoba</taxon>
        <taxon>Euglenozoa</taxon>
        <taxon>Kinetoplastea</taxon>
        <taxon>Metakinetoplastina</taxon>
        <taxon>Trypanosomatida</taxon>
        <taxon>Trypanosomatidae</taxon>
        <taxon>Leishmaniinae</taxon>
        <taxon>Leishmania</taxon>
        <taxon>Leishmania guyanensis species complex</taxon>
    </lineage>
</organism>
<proteinExistence type="predicted"/>
<dbReference type="OrthoDB" id="263823at2759"/>
<dbReference type="VEuPathDB" id="TriTrypDB:LPAL13_070014200"/>
<dbReference type="KEGG" id="lpan:LPMP_200470"/>
<reference evidence="1 2" key="1">
    <citation type="journal article" date="2015" name="Sci. Rep.">
        <title>The genome of Leishmania panamensis: insights into genomics of the L. (Viannia) subgenus.</title>
        <authorList>
            <person name="Llanes A."/>
            <person name="Restrepo C.M."/>
            <person name="Vecchio G.D."/>
            <person name="Anguizola F.J."/>
            <person name="Lleonart R."/>
        </authorList>
    </citation>
    <scope>NUCLEOTIDE SEQUENCE [LARGE SCALE GENOMIC DNA]</scope>
    <source>
        <strain evidence="1 2">MHOM/PA/94/PSC-1</strain>
    </source>
</reference>
<dbReference type="PANTHER" id="PTHR40738">
    <property type="entry name" value="MEMBRANE-ASSOCIATED PROTEIN"/>
    <property type="match status" value="1"/>
</dbReference>
<dbReference type="VEuPathDB" id="TriTrypDB:LPAL13_200008500"/>
<sequence>MRGEPMRTGERLALPVGIVTTTLLLLSTLGSMAAAGPVTTNPVQPLLDIPFFATGTALSVGSKLFISSDATCTKSLSTTCSVKSEVSGSSFGNGTCIFTVGSAALEVKLTSPRTSVPAAYWCVGSPGSAKEVATLQMHKMEVTPEYVFNSEESVLTFGSAVPVGTTVGFYADDLCRLLHAGGGPFMIAKERTVKLTTKLSSSSLFICASTFTVNGSTTRVTLVNTVLLANPYTVNPATGVRHQTIAVSSSTQPYAQFYLSTRAHCADPRPVFQSSIAGQMIMKVDVPRGEYLFCGSLLASENGVYIPATNTFTVLEYDVVPRTLYIGKVTDMSFALDAVPVQSALEAVLSTSEDCTAASSWQNTWGNPMQWSAKLLGVHYACVRRKDNTAAVGYASVIIATDPPTTTFAPATPVRGVSLRVTLTHVNATKAFFIVGLFASPDCKTLLVRGTASPATSASASLAVPLTAPDSLHYCVSNPLNSDPAMQDEVVRYHKLETLAPQPFALQHAPLRVGAPSTITLDSTVHLAKGTTVALVRADASKPPCEATDMPTLDVAGAAFVLGPITFPEAGTWDVCVREPGADYLAVQRVTVYGNATVTPRGVVAGVEGAIVVRGLPPGAAVFVTSAPQCTSDAIVLGRATTSAEGAATLTLRCDSVGTLLLCCDYPSTALQPVLQAAGSVRSASPRVAPAVVSLTAQTNGPQLLSFVAAGAAVLDGHAAYLLPGKSACPSGTATPGAAIVLPALKVATDSDTPRASLELRAAMVGTRYLACVNINGSFVATGTVSVVLPAPRLASDPAPLVAGLPATIRLLGTYASAAQVDTYAVVRGDVDCTTDLDTKAVLARGSIDPHTGVTTPCLVPQDASLLTRLRVCVAPRHSLLGGAGAIGYAAAGELDVIAFGPLSPYAQLRRPASEVTGWPVHTAATQHLVRCSTATDDCLATPAGASAACAAAATRYSVGGTTQGDLFAPRGSYLLCQSATLDGVMGTVAANATVGVVDAFAMTTDADLKRIRSYVPFGANINGGPMATTFYSVVVQPASVPCSIVVNESQTFTSSESSIIINISDIEPHIDVHFCAGPTTTSSRIEAMRATLHHYMSPAYIFADTLTTIALPAQSAGTSALLSSSRSLPLPVQGGSRRPLSGNRVSFTVDGCGENENITELFYHEFNGAWSAPRGRMLLIRTSSCRGGAGAVNIRTVDAAPGTPISDAGIDTRFLAIAGIGTSNSSASLPGIGVLSTGYAPAMGEYAAFHVWAHPIGDPHALFTTATATLRVRNWAVTPAYALSRYNATVGAAPHTLLHINDATPPGCTFFSQSQRCDNSLGDAAEMGTSTQAAVYSATGVSGPVYVCTCHPQTGAPLAVASFTSLLLPQVLQASPAIVRGANYIATLQAKGYTLQTTSTFLSHDHCVGSLPLQPTGASTAAVVSVSFGTASIAQKVEKVSLCVRTPAGTGAAIANVPVASGSMWPTQFAVGATGATIFMPLSPRTTFQLSATATGCTDVSGMPTFSTDAEGYGTLSLLRANDDALPLGYYAVCASTPTRAAAALEVIEVVPAAHFDVRGTIFVLGVPSRMELQQDLRTADLIAGFSTTAACSPITTDHGTWAALSSTAIEVRATAVSSTGVFLCAQVPANGTVVALPHSSASPGPITFVQLAMALPTGSWDTCTDYLVNQCYPPGSAGSTAADVLTVVHGDCCDRTAQAQAVGSASMASGICRLRLDAAKVAAYATDTSFGVCAWNPNKSSACATLRRVTVTTNCTPSKVGRGARMSSGAVAGIVMACTASSVALLVCAVWLACRLCGAKKRNNDTQSDEESPSFGDTADTAGATEQRQRLGPLWNPLDNVAKDVMLSGRGGGEGVASAKWFTPTIPLSSSRVTAGSVEAPQDGTPNCMDDLPDVITKYYSFLDDSDFDYETVSQIPGEGEPSTMDEELEAMLAVPRASALPEELEAKRRAELRVVADRNATLLAVREERHRMEEEDPVKLKGILLQEREEWTRAALESRYRRADYNLTVLFKSSLEYNNALWRRRWGELSESPSDESELLSVGSWDVAPLAPLDYERDRCMDARLSPSKSHASVYSPTASFQYSISKSPVLQKPQLLTTGLPPARSWSAGSQSSAAETQPSPCSPNDLYHRRRFLEFPFVTNSLQTLIGGDKNLPEPVFLRGLTLIDLQAFHPKHRWLVDPPQPSHSANLLPERKGMWAFMAPGSTVPFVRRYLTLLEEEFRGRRRALQANATFWKRVFWEKRNVPVFSTVEEVQPVYNFDDARSFCTTSLEYRNLSSSENSSDGEGTGNKGTRRRQTTEELWAKEKVASASIVERRRVEQELASLTITKNMNKREKKKIEAAQAAFRAAQSAERKARAAEEKAEAARLKAEAANKDAKTAKAGCERRSLSRTRPTSPTPVGELAGQEFQRMEELRRLGMR</sequence>
<dbReference type="VEuPathDB" id="TriTrypDB:LPAL13_200008400"/>
<protein>
    <submittedName>
        <fullName evidence="1">Uncharacterized protein</fullName>
    </submittedName>
</protein>
<dbReference type="EMBL" id="CP009389">
    <property type="protein sequence ID" value="AIN97539.2"/>
    <property type="molecule type" value="Genomic_DNA"/>
</dbReference>
<dbReference type="PANTHER" id="PTHR40738:SF1">
    <property type="entry name" value="MEMBRANE-ASSOCIATED PROTEIN"/>
    <property type="match status" value="1"/>
</dbReference>
<keyword evidence="2" id="KW-1185">Reference proteome</keyword>
<dbReference type="Proteomes" id="UP000063063">
    <property type="component" value="Chromosome 20"/>
</dbReference>
<name>A0A088RQN4_LEIPA</name>
<dbReference type="VEuPathDB" id="TriTrypDB:LPMP_200470"/>
<gene>
    <name evidence="1" type="ORF">LPMP_200470</name>
</gene>
<dbReference type="RefSeq" id="XP_010698246.1">
    <property type="nucleotide sequence ID" value="XM_010699944.1"/>
</dbReference>
<evidence type="ECO:0000313" key="1">
    <source>
        <dbReference type="EMBL" id="AIN97539.2"/>
    </source>
</evidence>
<dbReference type="eggNOG" id="ENOG502SH95">
    <property type="taxonomic scope" value="Eukaryota"/>
</dbReference>
<evidence type="ECO:0000313" key="2">
    <source>
        <dbReference type="Proteomes" id="UP000063063"/>
    </source>
</evidence>
<dbReference type="GeneID" id="22574254"/>
<accession>A0A088RQN4</accession>